<protein>
    <recommendedName>
        <fullName evidence="1">Anti-bacteriophage protein A/HamA C-terminal domain-containing protein</fullName>
    </recommendedName>
</protein>
<evidence type="ECO:0000259" key="1">
    <source>
        <dbReference type="Pfam" id="PF08878"/>
    </source>
</evidence>
<sequence>MLSNKRCGVHNKGVQPTLDKINIRIPVLLTYDCNVIPKHTDIEDALFIDEMGKEFMTRYKSIDGHTLTLKPNIEVMFIVIPFESVASIKTEIEKLEVAMR</sequence>
<feature type="domain" description="Anti-bacteriophage protein A/HamA C-terminal" evidence="1">
    <location>
        <begin position="20"/>
        <end position="94"/>
    </location>
</feature>
<dbReference type="RefSeq" id="WP_312001463.1">
    <property type="nucleotide sequence ID" value="NZ_JAUSUY010000041.1"/>
</dbReference>
<name>A0ABU3HEE0_9BACL</name>
<organism evidence="2 3">
    <name type="scientific">Paenibacillus forsythiae</name>
    <dbReference type="NCBI Taxonomy" id="365616"/>
    <lineage>
        <taxon>Bacteria</taxon>
        <taxon>Bacillati</taxon>
        <taxon>Bacillota</taxon>
        <taxon>Bacilli</taxon>
        <taxon>Bacillales</taxon>
        <taxon>Paenibacillaceae</taxon>
        <taxon>Paenibacillus</taxon>
    </lineage>
</organism>
<dbReference type="InterPro" id="IPR014976">
    <property type="entry name" value="AbpA_HamA_C"/>
</dbReference>
<keyword evidence="3" id="KW-1185">Reference proteome</keyword>
<evidence type="ECO:0000313" key="2">
    <source>
        <dbReference type="EMBL" id="MDT3429191.1"/>
    </source>
</evidence>
<dbReference type="Proteomes" id="UP001248709">
    <property type="component" value="Unassembled WGS sequence"/>
</dbReference>
<dbReference type="Pfam" id="PF08878">
    <property type="entry name" value="HamA"/>
    <property type="match status" value="1"/>
</dbReference>
<proteinExistence type="predicted"/>
<gene>
    <name evidence="2" type="ORF">J2Z22_004792</name>
</gene>
<evidence type="ECO:0000313" key="3">
    <source>
        <dbReference type="Proteomes" id="UP001248709"/>
    </source>
</evidence>
<accession>A0ABU3HEE0</accession>
<comment type="caution">
    <text evidence="2">The sequence shown here is derived from an EMBL/GenBank/DDBJ whole genome shotgun (WGS) entry which is preliminary data.</text>
</comment>
<dbReference type="EMBL" id="JAUSUY010000041">
    <property type="protein sequence ID" value="MDT3429191.1"/>
    <property type="molecule type" value="Genomic_DNA"/>
</dbReference>
<reference evidence="2 3" key="1">
    <citation type="submission" date="2023-07" db="EMBL/GenBank/DDBJ databases">
        <title>Genomic Encyclopedia of Type Strains, Phase IV (KMG-IV): sequencing the most valuable type-strain genomes for metagenomic binning, comparative biology and taxonomic classification.</title>
        <authorList>
            <person name="Goeker M."/>
        </authorList>
    </citation>
    <scope>NUCLEOTIDE SEQUENCE [LARGE SCALE GENOMIC DNA]</scope>
    <source>
        <strain evidence="2 3">T98</strain>
    </source>
</reference>